<name>A0A2P2QQK1_RHIMU</name>
<proteinExistence type="predicted"/>
<protein>
    <submittedName>
        <fullName evidence="1">Uncharacterized protein</fullName>
    </submittedName>
</protein>
<accession>A0A2P2QQK1</accession>
<dbReference type="EMBL" id="GGEC01088721">
    <property type="protein sequence ID" value="MBX69205.1"/>
    <property type="molecule type" value="Transcribed_RNA"/>
</dbReference>
<dbReference type="AlphaFoldDB" id="A0A2P2QQK1"/>
<organism evidence="1">
    <name type="scientific">Rhizophora mucronata</name>
    <name type="common">Asiatic mangrove</name>
    <dbReference type="NCBI Taxonomy" id="61149"/>
    <lineage>
        <taxon>Eukaryota</taxon>
        <taxon>Viridiplantae</taxon>
        <taxon>Streptophyta</taxon>
        <taxon>Embryophyta</taxon>
        <taxon>Tracheophyta</taxon>
        <taxon>Spermatophyta</taxon>
        <taxon>Magnoliopsida</taxon>
        <taxon>eudicotyledons</taxon>
        <taxon>Gunneridae</taxon>
        <taxon>Pentapetalae</taxon>
        <taxon>rosids</taxon>
        <taxon>fabids</taxon>
        <taxon>Malpighiales</taxon>
        <taxon>Rhizophoraceae</taxon>
        <taxon>Rhizophora</taxon>
    </lineage>
</organism>
<reference evidence="1" key="1">
    <citation type="submission" date="2018-02" db="EMBL/GenBank/DDBJ databases">
        <title>Rhizophora mucronata_Transcriptome.</title>
        <authorList>
            <person name="Meera S.P."/>
            <person name="Sreeshan A."/>
            <person name="Augustine A."/>
        </authorList>
    </citation>
    <scope>NUCLEOTIDE SEQUENCE</scope>
    <source>
        <tissue evidence="1">Leaf</tissue>
    </source>
</reference>
<sequence>MNRASWNPQKKFLFEIFGF</sequence>
<evidence type="ECO:0000313" key="1">
    <source>
        <dbReference type="EMBL" id="MBX69205.1"/>
    </source>
</evidence>